<dbReference type="Proteomes" id="UP001153404">
    <property type="component" value="Unassembled WGS sequence"/>
</dbReference>
<dbReference type="PROSITE" id="PS51257">
    <property type="entry name" value="PROKAR_LIPOPROTEIN"/>
    <property type="match status" value="1"/>
</dbReference>
<proteinExistence type="predicted"/>
<protein>
    <submittedName>
        <fullName evidence="1">Uncharacterized protein</fullName>
    </submittedName>
</protein>
<sequence>MKIHDARWRSLCVIFAIVALLMLAGCGAAGKERTLKFSEVTLSSEPSPPEAGQAAKLIATIDNEKFAALEAEAQFQINSKNNLPSLIDAVKSGDGYTAGYTFPSDG</sequence>
<keyword evidence="2" id="KW-1185">Reference proteome</keyword>
<name>A0A9X4QVF4_9BACL</name>
<gene>
    <name evidence="1" type="ORF">OMP40_27665</name>
</gene>
<reference evidence="1" key="1">
    <citation type="submission" date="2022-10" db="EMBL/GenBank/DDBJ databases">
        <title>Comparative genomic analysis of Cohnella hashimotonis sp. nov., isolated from the International Space Station.</title>
        <authorList>
            <person name="Simpson A."/>
            <person name="Venkateswaran K."/>
        </authorList>
    </citation>
    <scope>NUCLEOTIDE SEQUENCE</scope>
    <source>
        <strain evidence="1">DSM 28161</strain>
    </source>
</reference>
<dbReference type="AlphaFoldDB" id="A0A9X4QVF4"/>
<evidence type="ECO:0000313" key="1">
    <source>
        <dbReference type="EMBL" id="MDG0812680.1"/>
    </source>
</evidence>
<comment type="caution">
    <text evidence="1">The sequence shown here is derived from an EMBL/GenBank/DDBJ whole genome shotgun (WGS) entry which is preliminary data.</text>
</comment>
<evidence type="ECO:0000313" key="2">
    <source>
        <dbReference type="Proteomes" id="UP001153404"/>
    </source>
</evidence>
<dbReference type="EMBL" id="JAPDIA010000008">
    <property type="protein sequence ID" value="MDG0812680.1"/>
    <property type="molecule type" value="Genomic_DNA"/>
</dbReference>
<dbReference type="RefSeq" id="WP_277536115.1">
    <property type="nucleotide sequence ID" value="NZ_JAPDIA010000008.1"/>
</dbReference>
<accession>A0A9X4QVF4</accession>
<organism evidence="1 2">
    <name type="scientific">Cohnella rhizosphaerae</name>
    <dbReference type="NCBI Taxonomy" id="1457232"/>
    <lineage>
        <taxon>Bacteria</taxon>
        <taxon>Bacillati</taxon>
        <taxon>Bacillota</taxon>
        <taxon>Bacilli</taxon>
        <taxon>Bacillales</taxon>
        <taxon>Paenibacillaceae</taxon>
        <taxon>Cohnella</taxon>
    </lineage>
</organism>